<feature type="domain" description="DUF6603" evidence="1">
    <location>
        <begin position="2"/>
        <end position="105"/>
    </location>
</feature>
<proteinExistence type="predicted"/>
<sequence>MAIPSEAEVLVEINIDSLGVLEFEGPGFLLDSTIRDSHVLHLFELSGDIALRMALGEAPIMLVSKCGFHPDFRPPPGVPALARLKAMLPLDDCAEVTLATCFAVSRTVSRPLRRSIWCWRNSAPA</sequence>
<gene>
    <name evidence="2" type="ORF">STA1M1_34430</name>
</gene>
<evidence type="ECO:0000313" key="3">
    <source>
        <dbReference type="Proteomes" id="UP001144205"/>
    </source>
</evidence>
<dbReference type="InterPro" id="IPR046538">
    <property type="entry name" value="DUF6603"/>
</dbReference>
<organism evidence="2 3">
    <name type="scientific">Sinisalibacter aestuarii</name>
    <dbReference type="NCBI Taxonomy" id="2949426"/>
    <lineage>
        <taxon>Bacteria</taxon>
        <taxon>Pseudomonadati</taxon>
        <taxon>Pseudomonadota</taxon>
        <taxon>Alphaproteobacteria</taxon>
        <taxon>Rhodobacterales</taxon>
        <taxon>Roseobacteraceae</taxon>
        <taxon>Sinisalibacter</taxon>
    </lineage>
</organism>
<keyword evidence="3" id="KW-1185">Reference proteome</keyword>
<dbReference type="Proteomes" id="UP001144205">
    <property type="component" value="Unassembled WGS sequence"/>
</dbReference>
<name>A0ABQ5LXC5_9RHOB</name>
<dbReference type="Pfam" id="PF20248">
    <property type="entry name" value="DUF6603"/>
    <property type="match status" value="1"/>
</dbReference>
<evidence type="ECO:0000313" key="2">
    <source>
        <dbReference type="EMBL" id="GKY89574.1"/>
    </source>
</evidence>
<evidence type="ECO:0000259" key="1">
    <source>
        <dbReference type="Pfam" id="PF20248"/>
    </source>
</evidence>
<accession>A0ABQ5LXC5</accession>
<reference evidence="2" key="1">
    <citation type="journal article" date="2023" name="Int. J. Syst. Evol. Microbiol.">
        <title>Sinisalibacter aestuarii sp. nov., isolated from estuarine sediment of the Arakawa River.</title>
        <authorList>
            <person name="Arafat S.T."/>
            <person name="Hirano S."/>
            <person name="Sato A."/>
            <person name="Takeuchi K."/>
            <person name="Yasuda T."/>
            <person name="Terahara T."/>
            <person name="Hamada M."/>
            <person name="Kobayashi T."/>
        </authorList>
    </citation>
    <scope>NUCLEOTIDE SEQUENCE</scope>
    <source>
        <strain evidence="2">B-399</strain>
    </source>
</reference>
<dbReference type="EMBL" id="BROH01000013">
    <property type="protein sequence ID" value="GKY89574.1"/>
    <property type="molecule type" value="Genomic_DNA"/>
</dbReference>
<protein>
    <recommendedName>
        <fullName evidence="1">DUF6603 domain-containing protein</fullName>
    </recommendedName>
</protein>
<comment type="caution">
    <text evidence="2">The sequence shown here is derived from an EMBL/GenBank/DDBJ whole genome shotgun (WGS) entry which is preliminary data.</text>
</comment>